<gene>
    <name evidence="7" type="ORF">GMORB2_1230</name>
</gene>
<dbReference type="GO" id="GO:0006749">
    <property type="term" value="P:glutathione metabolic process"/>
    <property type="evidence" value="ECO:0007669"/>
    <property type="project" value="TreeGrafter"/>
</dbReference>
<dbReference type="Pfam" id="PF05378">
    <property type="entry name" value="Hydant_A_N"/>
    <property type="match status" value="1"/>
</dbReference>
<keyword evidence="8" id="KW-1185">Reference proteome</keyword>
<dbReference type="Pfam" id="PF01968">
    <property type="entry name" value="Hydantoinase_A"/>
    <property type="match status" value="1"/>
</dbReference>
<comment type="caution">
    <text evidence="7">The sequence shown here is derived from an EMBL/GenBank/DDBJ whole genome shotgun (WGS) entry which is preliminary data.</text>
</comment>
<feature type="compositionally biased region" description="Acidic residues" evidence="2">
    <location>
        <begin position="1292"/>
        <end position="1301"/>
    </location>
</feature>
<dbReference type="InterPro" id="IPR002821">
    <property type="entry name" value="Hydantoinase_A"/>
</dbReference>
<dbReference type="RefSeq" id="XP_035324636.1">
    <property type="nucleotide sequence ID" value="XM_035463212.1"/>
</dbReference>
<feature type="domain" description="Hydantoinase A/oxoprolinase" evidence="3">
    <location>
        <begin position="250"/>
        <end position="542"/>
    </location>
</feature>
<evidence type="ECO:0000259" key="5">
    <source>
        <dbReference type="Pfam" id="PF05378"/>
    </source>
</evidence>
<dbReference type="GO" id="GO:0005829">
    <property type="term" value="C:cytosol"/>
    <property type="evidence" value="ECO:0007669"/>
    <property type="project" value="TreeGrafter"/>
</dbReference>
<evidence type="ECO:0000259" key="3">
    <source>
        <dbReference type="Pfam" id="PF01968"/>
    </source>
</evidence>
<evidence type="ECO:0000256" key="1">
    <source>
        <dbReference type="ARBA" id="ARBA00010403"/>
    </source>
</evidence>
<dbReference type="PANTHER" id="PTHR11365">
    <property type="entry name" value="5-OXOPROLINASE RELATED"/>
    <property type="match status" value="1"/>
</dbReference>
<dbReference type="InterPro" id="IPR045079">
    <property type="entry name" value="Oxoprolinase-like"/>
</dbReference>
<feature type="domain" description="Hydantoinase B/oxoprolinase" evidence="4">
    <location>
        <begin position="756"/>
        <end position="1290"/>
    </location>
</feature>
<evidence type="ECO:0000313" key="7">
    <source>
        <dbReference type="EMBL" id="KAF4125984.1"/>
    </source>
</evidence>
<evidence type="ECO:0000313" key="8">
    <source>
        <dbReference type="Proteomes" id="UP000749293"/>
    </source>
</evidence>
<feature type="domain" description="Acetophenone carboxylase-like C-terminal" evidence="6">
    <location>
        <begin position="554"/>
        <end position="740"/>
    </location>
</feature>
<dbReference type="InterPro" id="IPR003692">
    <property type="entry name" value="Hydantoinase_B"/>
</dbReference>
<dbReference type="OrthoDB" id="3643at2759"/>
<protein>
    <submittedName>
        <fullName evidence="7">5-oxoprolinase (ATP-hydrolysing)</fullName>
    </submittedName>
</protein>
<dbReference type="GO" id="GO:0017168">
    <property type="term" value="F:5-oxoprolinase (ATP-hydrolyzing) activity"/>
    <property type="evidence" value="ECO:0007669"/>
    <property type="project" value="TreeGrafter"/>
</dbReference>
<accession>A0A9P4Z3K2</accession>
<evidence type="ECO:0000259" key="6">
    <source>
        <dbReference type="Pfam" id="PF19278"/>
    </source>
</evidence>
<dbReference type="Pfam" id="PF02538">
    <property type="entry name" value="Hydantoinase_B"/>
    <property type="match status" value="1"/>
</dbReference>
<dbReference type="GeneID" id="55967460"/>
<sequence length="1323" mass="144115">MGSIPASTPKGIRFAIDRGGTFTDVWAAIDGQPDIVLKLLSVDPDNYADAPSEGIRRVLEKVGRVQIPRTQPIPKENIESIRMGTTVATNETLALLERKGTKHAFVVTEGFRDLIEIGHQSRPKLFVLDHRKPKTLYDEVVEINERVTVEGFEEGPDELEVPDKETNPILVEGSTGDIMRIIKPLDHEEVRSKLSSIKEKGIEALAICFAHSYLYPRHEEEVAKIAVDLGFTHVSTSSNVASKMIKMIPRGSSASADAYLTPEIRKYVDTFASGFDGGNLDGVRCEFMQSDGGLVNYKFFSGLKAILSGPAGGVVGYARTSYDGKTPIVGFDMGGTSTDVSRYGGELEHVFETTTAGVAIQSPQLDINTVAAGGGSILFWENGLFKVGPESAGAHPGPACYRKGGPLTVTDANLMLGRLLPDYFPSIFGPSEDMPLDIAITRQKFSQLTEKINMDTGRSMTPEEVANGFIDVANESMGRPIRAITEARGHNTAAHNLGVFGGAGGQHACELAKKLDIKRAIIHKYSSILSAYGMALAEIIAEMQEPSSDALSEESMPRIHTRVEKLKTDVRKSLLTQGVEDKAIRFDVYLHLRYEGTETQLMIPQPTDGSSATDYRVSFEKEHLRELAFLFPATRRVLIDDIRVRGVGSSTEVSKDNERLSTELQETTFKAVLKTSAAHTSQVFFAPVGFLTTPVFMLESLTKGDVVKGPAVIIDQTQTIVVVPSSKASILTSHLVIDLEDEEGVANTDATELVADPVLLSVYGHRFMSIAEQMGRTLQRTSLSLNIKERLDFSCAIFGPDAELVANAPHVPVHLGSMSYAVKHQDTLHKGKLRPGDVLVSNHPESGGTHLPDITVITPVFEPDGKTICFYTASRGHHMDIGGLNGTSMPPDSTTLYHEGAAIRSFFLVRNGEFDQKGICDILLEPGTHEKCTGSRRLEDNISDLKAQIAANNKGSVLIQALMKENGKEEVHFYMRKIKENAERAVRNYLKETRKKYGNKALTAEDYMDNGSIMRVSITIDEDGTGIFDFTGTTCEMLSNMNAPPAITYSALLYVLRVLIGTDIPLNQGCLKPTKVIIPKNTFLNPSSERAVCCGNTLTSQRVTDLLLKAFRAAAASQGCMNCMGFFGRGGVDENGKPLPGFAYNYGETIAGGAGAGPTWHGASGLHTHMTNTRTTDAEVLEKRYPVLVREFSIRKGSGGRGKFNGGCGVVRDFECRAPLTFSMISERRVTRPYGMEGGEPGSQGANYWAQKQPDGSYNWLNYGPRGQLDMAYGDRFVVHTPGGGGWGKPEDTDDSQENDESIEFLPRANGSVNTFLTAQLEA</sequence>
<dbReference type="PANTHER" id="PTHR11365:SF26">
    <property type="entry name" value="5-OXOPROLINASE"/>
    <property type="match status" value="1"/>
</dbReference>
<comment type="similarity">
    <text evidence="1">Belongs to the oxoprolinase family.</text>
</comment>
<dbReference type="InterPro" id="IPR049517">
    <property type="entry name" value="ACX-like_C"/>
</dbReference>
<feature type="domain" description="Hydantoinase/oxoprolinase N-terminal" evidence="5">
    <location>
        <begin position="13"/>
        <end position="227"/>
    </location>
</feature>
<evidence type="ECO:0000259" key="4">
    <source>
        <dbReference type="Pfam" id="PF02538"/>
    </source>
</evidence>
<feature type="region of interest" description="Disordered" evidence="2">
    <location>
        <begin position="1282"/>
        <end position="1301"/>
    </location>
</feature>
<dbReference type="Pfam" id="PF19278">
    <property type="entry name" value="Hydant_A_C"/>
    <property type="match status" value="1"/>
</dbReference>
<name>A0A9P4Z3K2_9HYPO</name>
<proteinExistence type="inferred from homology"/>
<dbReference type="EMBL" id="JAANYQ010000002">
    <property type="protein sequence ID" value="KAF4125984.1"/>
    <property type="molecule type" value="Genomic_DNA"/>
</dbReference>
<organism evidence="7 8">
    <name type="scientific">Geosmithia morbida</name>
    <dbReference type="NCBI Taxonomy" id="1094350"/>
    <lineage>
        <taxon>Eukaryota</taxon>
        <taxon>Fungi</taxon>
        <taxon>Dikarya</taxon>
        <taxon>Ascomycota</taxon>
        <taxon>Pezizomycotina</taxon>
        <taxon>Sordariomycetes</taxon>
        <taxon>Hypocreomycetidae</taxon>
        <taxon>Hypocreales</taxon>
        <taxon>Bionectriaceae</taxon>
        <taxon>Geosmithia</taxon>
    </lineage>
</organism>
<evidence type="ECO:0000256" key="2">
    <source>
        <dbReference type="SAM" id="MobiDB-lite"/>
    </source>
</evidence>
<reference evidence="7" key="1">
    <citation type="submission" date="2020-03" db="EMBL/GenBank/DDBJ databases">
        <title>Site-based positive gene gene selection in Geosmithia morbida across the United States reveals a broad range of putative effectors and factors for local host and environmental adapation.</title>
        <authorList>
            <person name="Onufrak A."/>
            <person name="Murdoch R.W."/>
            <person name="Gazis R."/>
            <person name="Huff M."/>
            <person name="Staton M."/>
            <person name="Klingeman W."/>
            <person name="Hadziabdic D."/>
        </authorList>
    </citation>
    <scope>NUCLEOTIDE SEQUENCE</scope>
    <source>
        <strain evidence="7">1262</strain>
    </source>
</reference>
<dbReference type="InterPro" id="IPR008040">
    <property type="entry name" value="Hydant_A_N"/>
</dbReference>
<dbReference type="Proteomes" id="UP000749293">
    <property type="component" value="Unassembled WGS sequence"/>
</dbReference>